<organism evidence="1 2">
    <name type="scientific">Planktosalinus lacus</name>
    <dbReference type="NCBI Taxonomy" id="1526573"/>
    <lineage>
        <taxon>Bacteria</taxon>
        <taxon>Pseudomonadati</taxon>
        <taxon>Bacteroidota</taxon>
        <taxon>Flavobacteriia</taxon>
        <taxon>Flavobacteriales</taxon>
        <taxon>Flavobacteriaceae</taxon>
        <taxon>Planktosalinus</taxon>
    </lineage>
</organism>
<comment type="caution">
    <text evidence="1">The sequence shown here is derived from an EMBL/GenBank/DDBJ whole genome shotgun (WGS) entry which is preliminary data.</text>
</comment>
<proteinExistence type="predicted"/>
<dbReference type="AlphaFoldDB" id="A0A8J2V9B9"/>
<dbReference type="EMBL" id="BMGK01000002">
    <property type="protein sequence ID" value="GGD85665.1"/>
    <property type="molecule type" value="Genomic_DNA"/>
</dbReference>
<evidence type="ECO:0000313" key="2">
    <source>
        <dbReference type="Proteomes" id="UP000652231"/>
    </source>
</evidence>
<dbReference type="RefSeq" id="WP_188439557.1">
    <property type="nucleotide sequence ID" value="NZ_BMGK01000002.1"/>
</dbReference>
<name>A0A8J2V9B9_9FLAO</name>
<protein>
    <submittedName>
        <fullName evidence="1">Uncharacterized protein</fullName>
    </submittedName>
</protein>
<sequence>MNYSVTIKNLKKIDELPNSWSETDYKTLLEKFNYPDAGQLKTNELQEFLFLAIADFEPEEAASIMLEYKFSEVLEAGQIDNLSHEILREKIAENYSDISLHKGLFEVNQLLYKAYNGKFPHTQANSITFELVAEDEDQTEITKEIVIKALSAGLKDSNLIHRLFETQLQGKAPFPEAQHMLWELLDKGEQQYEAITSEKWIQKEDFTAPEFKTTIRFFEEEEDEL</sequence>
<evidence type="ECO:0000313" key="1">
    <source>
        <dbReference type="EMBL" id="GGD85665.1"/>
    </source>
</evidence>
<reference evidence="1" key="1">
    <citation type="journal article" date="2014" name="Int. J. Syst. Evol. Microbiol.">
        <title>Complete genome sequence of Corynebacterium casei LMG S-19264T (=DSM 44701T), isolated from a smear-ripened cheese.</title>
        <authorList>
            <consortium name="US DOE Joint Genome Institute (JGI-PGF)"/>
            <person name="Walter F."/>
            <person name="Albersmeier A."/>
            <person name="Kalinowski J."/>
            <person name="Ruckert C."/>
        </authorList>
    </citation>
    <scope>NUCLEOTIDE SEQUENCE</scope>
    <source>
        <strain evidence="1">CGMCC 1.12924</strain>
    </source>
</reference>
<gene>
    <name evidence="1" type="ORF">GCM10011312_07170</name>
</gene>
<keyword evidence="2" id="KW-1185">Reference proteome</keyword>
<accession>A0A8J2V9B9</accession>
<reference evidence="1" key="2">
    <citation type="submission" date="2020-09" db="EMBL/GenBank/DDBJ databases">
        <authorList>
            <person name="Sun Q."/>
            <person name="Zhou Y."/>
        </authorList>
    </citation>
    <scope>NUCLEOTIDE SEQUENCE</scope>
    <source>
        <strain evidence="1">CGMCC 1.12924</strain>
    </source>
</reference>
<dbReference type="Proteomes" id="UP000652231">
    <property type="component" value="Unassembled WGS sequence"/>
</dbReference>